<keyword evidence="11" id="KW-1185">Reference proteome</keyword>
<feature type="signal peptide" evidence="8">
    <location>
        <begin position="1"/>
        <end position="24"/>
    </location>
</feature>
<organism evidence="10 11">
    <name type="scientific">Thermosulfurimonas marina</name>
    <dbReference type="NCBI Taxonomy" id="2047767"/>
    <lineage>
        <taxon>Bacteria</taxon>
        <taxon>Pseudomonadati</taxon>
        <taxon>Thermodesulfobacteriota</taxon>
        <taxon>Thermodesulfobacteria</taxon>
        <taxon>Thermodesulfobacteriales</taxon>
        <taxon>Thermodesulfobacteriaceae</taxon>
        <taxon>Thermosulfurimonas</taxon>
    </lineage>
</organism>
<keyword evidence="8" id="KW-0732">Signal</keyword>
<evidence type="ECO:0000256" key="3">
    <source>
        <dbReference type="ARBA" id="ARBA00022723"/>
    </source>
</evidence>
<evidence type="ECO:0000256" key="8">
    <source>
        <dbReference type="SAM" id="SignalP"/>
    </source>
</evidence>
<evidence type="ECO:0000256" key="1">
    <source>
        <dbReference type="ARBA" id="ARBA00022448"/>
    </source>
</evidence>
<dbReference type="PROSITE" id="PS00198">
    <property type="entry name" value="4FE4S_FER_1"/>
    <property type="match status" value="3"/>
</dbReference>
<dbReference type="InterPro" id="IPR017900">
    <property type="entry name" value="4Fe4S_Fe_S_CS"/>
</dbReference>
<dbReference type="EMBL" id="CP042909">
    <property type="protein sequence ID" value="QJA05681.1"/>
    <property type="molecule type" value="Genomic_DNA"/>
</dbReference>
<dbReference type="PROSITE" id="PS51257">
    <property type="entry name" value="PROKAR_LIPOPROTEIN"/>
    <property type="match status" value="1"/>
</dbReference>
<evidence type="ECO:0000256" key="5">
    <source>
        <dbReference type="ARBA" id="ARBA00022982"/>
    </source>
</evidence>
<evidence type="ECO:0000256" key="4">
    <source>
        <dbReference type="ARBA" id="ARBA00022737"/>
    </source>
</evidence>
<dbReference type="InterPro" id="IPR050572">
    <property type="entry name" value="Fe-S_Ferredoxin"/>
</dbReference>
<keyword evidence="7" id="KW-0411">Iron-sulfur</keyword>
<gene>
    <name evidence="10" type="ORF">FVE67_02195</name>
</gene>
<dbReference type="InterPro" id="IPR017896">
    <property type="entry name" value="4Fe4S_Fe-S-bd"/>
</dbReference>
<dbReference type="GO" id="GO:0046872">
    <property type="term" value="F:metal ion binding"/>
    <property type="evidence" value="ECO:0007669"/>
    <property type="project" value="UniProtKB-KW"/>
</dbReference>
<feature type="domain" description="4Fe-4S ferredoxin-type" evidence="9">
    <location>
        <begin position="39"/>
        <end position="68"/>
    </location>
</feature>
<dbReference type="PROSITE" id="PS51379">
    <property type="entry name" value="4FE4S_FER_2"/>
    <property type="match status" value="3"/>
</dbReference>
<evidence type="ECO:0000259" key="9">
    <source>
        <dbReference type="PROSITE" id="PS51379"/>
    </source>
</evidence>
<protein>
    <submittedName>
        <fullName evidence="10">4Fe-4S dicluster domain-containing protein</fullName>
    </submittedName>
</protein>
<dbReference type="RefSeq" id="WP_168719043.1">
    <property type="nucleotide sequence ID" value="NZ_CP042909.1"/>
</dbReference>
<keyword evidence="6" id="KW-0408">Iron</keyword>
<sequence>MKRREFLAALALTLAAGCAPGELASSPIKTNVLRPPGAIPEDFFASRCIRCGRCAESCPYRSIRILDIRHGFYAGTPVIYVEKIPCYLCMRCVKVCPTGTLQKISQKEVRMGLARVNRRACVTWNGTGICRSCYNACPFREKAIKLDRLRPVVIEEHCVGCGICTHACPVNPKAIVVEPVYAFSLSSQRAS</sequence>
<feature type="chain" id="PRO_5026006349" evidence="8">
    <location>
        <begin position="25"/>
        <end position="191"/>
    </location>
</feature>
<name>A0A6H1WR73_9BACT</name>
<dbReference type="PANTHER" id="PTHR43687:SF6">
    <property type="entry name" value="L-ASPARTATE SEMIALDEHYDE SULFURTRANSFERASE IRON-SULFUR SUBUNIT"/>
    <property type="match status" value="1"/>
</dbReference>
<keyword evidence="5" id="KW-0249">Electron transport</keyword>
<keyword evidence="1" id="KW-0813">Transport</keyword>
<keyword evidence="4" id="KW-0677">Repeat</keyword>
<evidence type="ECO:0000256" key="6">
    <source>
        <dbReference type="ARBA" id="ARBA00023004"/>
    </source>
</evidence>
<feature type="domain" description="4Fe-4S ferredoxin-type" evidence="9">
    <location>
        <begin position="75"/>
        <end position="106"/>
    </location>
</feature>
<dbReference type="SUPFAM" id="SSF54862">
    <property type="entry name" value="4Fe-4S ferredoxins"/>
    <property type="match status" value="1"/>
</dbReference>
<evidence type="ECO:0000313" key="10">
    <source>
        <dbReference type="EMBL" id="QJA05681.1"/>
    </source>
</evidence>
<dbReference type="Gene3D" id="3.30.70.20">
    <property type="match status" value="2"/>
</dbReference>
<dbReference type="Proteomes" id="UP000501253">
    <property type="component" value="Chromosome"/>
</dbReference>
<dbReference type="GO" id="GO:0051539">
    <property type="term" value="F:4 iron, 4 sulfur cluster binding"/>
    <property type="evidence" value="ECO:0007669"/>
    <property type="project" value="UniProtKB-KW"/>
</dbReference>
<dbReference type="KEGG" id="tmai:FVE67_02195"/>
<keyword evidence="3" id="KW-0479">Metal-binding</keyword>
<feature type="domain" description="4Fe-4S ferredoxin-type" evidence="9">
    <location>
        <begin position="149"/>
        <end position="180"/>
    </location>
</feature>
<keyword evidence="2" id="KW-0004">4Fe-4S</keyword>
<dbReference type="CDD" id="cd16373">
    <property type="entry name" value="DMSOR_beta_like"/>
    <property type="match status" value="1"/>
</dbReference>
<proteinExistence type="predicted"/>
<reference evidence="10 11" key="1">
    <citation type="submission" date="2019-08" db="EMBL/GenBank/DDBJ databases">
        <title>Complete genome sequence of Thermosulfurimonas marina SU872T, an anaerobic thermophilic chemolithoautotrophic bacterium isolated from a shallow marine hydrothermal vent.</title>
        <authorList>
            <person name="Allioux M."/>
            <person name="Jebbar M."/>
            <person name="Slobodkina G."/>
            <person name="Slobodkin A."/>
            <person name="Moalic Y."/>
            <person name="Frolova A."/>
            <person name="Shao Z."/>
            <person name="Alain K."/>
        </authorList>
    </citation>
    <scope>NUCLEOTIDE SEQUENCE [LARGE SCALE GENOMIC DNA]</scope>
    <source>
        <strain evidence="10 11">SU872</strain>
    </source>
</reference>
<evidence type="ECO:0000256" key="7">
    <source>
        <dbReference type="ARBA" id="ARBA00023014"/>
    </source>
</evidence>
<dbReference type="PANTHER" id="PTHR43687">
    <property type="entry name" value="ADENYLYLSULFATE REDUCTASE, BETA SUBUNIT"/>
    <property type="match status" value="1"/>
</dbReference>
<dbReference type="AlphaFoldDB" id="A0A6H1WR73"/>
<dbReference type="Pfam" id="PF12838">
    <property type="entry name" value="Fer4_7"/>
    <property type="match status" value="2"/>
</dbReference>
<evidence type="ECO:0000256" key="2">
    <source>
        <dbReference type="ARBA" id="ARBA00022485"/>
    </source>
</evidence>
<accession>A0A6H1WR73</accession>
<evidence type="ECO:0000313" key="11">
    <source>
        <dbReference type="Proteomes" id="UP000501253"/>
    </source>
</evidence>